<comment type="caution">
    <text evidence="1">The sequence shown here is derived from an EMBL/GenBank/DDBJ whole genome shotgun (WGS) entry which is preliminary data.</text>
</comment>
<organism evidence="1 2">
    <name type="scientific">Caballeronia mineralivorans PML1(12)</name>
    <dbReference type="NCBI Taxonomy" id="908627"/>
    <lineage>
        <taxon>Bacteria</taxon>
        <taxon>Pseudomonadati</taxon>
        <taxon>Pseudomonadota</taxon>
        <taxon>Betaproteobacteria</taxon>
        <taxon>Burkholderiales</taxon>
        <taxon>Burkholderiaceae</taxon>
        <taxon>Caballeronia</taxon>
    </lineage>
</organism>
<dbReference type="EMBL" id="AEJF01000130">
    <property type="protein sequence ID" value="KLU24288.1"/>
    <property type="molecule type" value="Genomic_DNA"/>
</dbReference>
<reference evidence="1 2" key="1">
    <citation type="journal article" date="2015" name="Genome Announc.">
        <title>Draft Genome Sequence of Burkholderia sp. Strain PML1(12), an Ectomycorrhizosphere-Inhabiting Bacterium with Effective Mineral-Weathering Ability.</title>
        <authorList>
            <person name="Uroz S."/>
            <person name="Oger P."/>
        </authorList>
    </citation>
    <scope>NUCLEOTIDE SEQUENCE [LARGE SCALE GENOMIC DNA]</scope>
    <source>
        <strain evidence="2">PML1(12)</strain>
    </source>
</reference>
<proteinExistence type="predicted"/>
<evidence type="ECO:0000313" key="1">
    <source>
        <dbReference type="EMBL" id="KLU24288.1"/>
    </source>
</evidence>
<dbReference type="Proteomes" id="UP000035963">
    <property type="component" value="Unassembled WGS sequence"/>
</dbReference>
<evidence type="ECO:0000313" key="2">
    <source>
        <dbReference type="Proteomes" id="UP000035963"/>
    </source>
</evidence>
<keyword evidence="2" id="KW-1185">Reference proteome</keyword>
<dbReference type="PATRIC" id="fig|908627.4.peg.4704"/>
<gene>
    <name evidence="1" type="ORF">EOS_21005</name>
</gene>
<sequence length="63" mass="6996">MREAVAALGANPAGTTERIRRAQRELVLKDLTTRGFARQHVMLTHQMLHKAESSGRVESLARA</sequence>
<accession>A0A0J1FWK8</accession>
<protein>
    <submittedName>
        <fullName evidence="1">Uncharacterized protein</fullName>
    </submittedName>
</protein>
<name>A0A0J1FWK8_9BURK</name>
<dbReference type="AlphaFoldDB" id="A0A0J1FWK8"/>